<dbReference type="Proteomes" id="UP000807353">
    <property type="component" value="Unassembled WGS sequence"/>
</dbReference>
<evidence type="ECO:0000313" key="3">
    <source>
        <dbReference type="Proteomes" id="UP000807353"/>
    </source>
</evidence>
<name>A0A9P6CKT6_9AGAR</name>
<evidence type="ECO:0000313" key="2">
    <source>
        <dbReference type="EMBL" id="KAF9464093.1"/>
    </source>
</evidence>
<proteinExistence type="predicted"/>
<comment type="caution">
    <text evidence="2">The sequence shown here is derived from an EMBL/GenBank/DDBJ whole genome shotgun (WGS) entry which is preliminary data.</text>
</comment>
<gene>
    <name evidence="2" type="ORF">BDZ94DRAFT_1139402</name>
</gene>
<sequence>YLKRFHNGWAVQEFIKLHLKNRHAYAWKRGYTTETGNPIGGSNDDDGAYKDHEMNIDIDEHERDKVDSGDEGGKEEEEEE</sequence>
<feature type="compositionally biased region" description="Basic and acidic residues" evidence="1">
    <location>
        <begin position="47"/>
        <end position="72"/>
    </location>
</feature>
<feature type="region of interest" description="Disordered" evidence="1">
    <location>
        <begin position="32"/>
        <end position="80"/>
    </location>
</feature>
<accession>A0A9P6CKT6</accession>
<keyword evidence="3" id="KW-1185">Reference proteome</keyword>
<feature type="non-terminal residue" evidence="2">
    <location>
        <position position="1"/>
    </location>
</feature>
<protein>
    <submittedName>
        <fullName evidence="2">Uncharacterized protein</fullName>
    </submittedName>
</protein>
<feature type="non-terminal residue" evidence="2">
    <location>
        <position position="80"/>
    </location>
</feature>
<dbReference type="EMBL" id="MU150257">
    <property type="protein sequence ID" value="KAF9464093.1"/>
    <property type="molecule type" value="Genomic_DNA"/>
</dbReference>
<dbReference type="OrthoDB" id="3112494at2759"/>
<organism evidence="2 3">
    <name type="scientific">Collybia nuda</name>
    <dbReference type="NCBI Taxonomy" id="64659"/>
    <lineage>
        <taxon>Eukaryota</taxon>
        <taxon>Fungi</taxon>
        <taxon>Dikarya</taxon>
        <taxon>Basidiomycota</taxon>
        <taxon>Agaricomycotina</taxon>
        <taxon>Agaricomycetes</taxon>
        <taxon>Agaricomycetidae</taxon>
        <taxon>Agaricales</taxon>
        <taxon>Tricholomatineae</taxon>
        <taxon>Clitocybaceae</taxon>
        <taxon>Collybia</taxon>
    </lineage>
</organism>
<dbReference type="AlphaFoldDB" id="A0A9P6CKT6"/>
<reference evidence="2" key="1">
    <citation type="submission" date="2020-11" db="EMBL/GenBank/DDBJ databases">
        <authorList>
            <consortium name="DOE Joint Genome Institute"/>
            <person name="Ahrendt S."/>
            <person name="Riley R."/>
            <person name="Andreopoulos W."/>
            <person name="Labutti K."/>
            <person name="Pangilinan J."/>
            <person name="Ruiz-Duenas F.J."/>
            <person name="Barrasa J.M."/>
            <person name="Sanchez-Garcia M."/>
            <person name="Camarero S."/>
            <person name="Miyauchi S."/>
            <person name="Serrano A."/>
            <person name="Linde D."/>
            <person name="Babiker R."/>
            <person name="Drula E."/>
            <person name="Ayuso-Fernandez I."/>
            <person name="Pacheco R."/>
            <person name="Padilla G."/>
            <person name="Ferreira P."/>
            <person name="Barriuso J."/>
            <person name="Kellner H."/>
            <person name="Castanera R."/>
            <person name="Alfaro M."/>
            <person name="Ramirez L."/>
            <person name="Pisabarro A.G."/>
            <person name="Kuo A."/>
            <person name="Tritt A."/>
            <person name="Lipzen A."/>
            <person name="He G."/>
            <person name="Yan M."/>
            <person name="Ng V."/>
            <person name="Cullen D."/>
            <person name="Martin F."/>
            <person name="Rosso M.-N."/>
            <person name="Henrissat B."/>
            <person name="Hibbett D."/>
            <person name="Martinez A.T."/>
            <person name="Grigoriev I.V."/>
        </authorList>
    </citation>
    <scope>NUCLEOTIDE SEQUENCE</scope>
    <source>
        <strain evidence="2">CBS 247.69</strain>
    </source>
</reference>
<evidence type="ECO:0000256" key="1">
    <source>
        <dbReference type="SAM" id="MobiDB-lite"/>
    </source>
</evidence>